<accession>A0ABD2BUT6</accession>
<organism evidence="1 2">
    <name type="scientific">Vespula maculifrons</name>
    <name type="common">Eastern yellow jacket</name>
    <name type="synonym">Wasp</name>
    <dbReference type="NCBI Taxonomy" id="7453"/>
    <lineage>
        <taxon>Eukaryota</taxon>
        <taxon>Metazoa</taxon>
        <taxon>Ecdysozoa</taxon>
        <taxon>Arthropoda</taxon>
        <taxon>Hexapoda</taxon>
        <taxon>Insecta</taxon>
        <taxon>Pterygota</taxon>
        <taxon>Neoptera</taxon>
        <taxon>Endopterygota</taxon>
        <taxon>Hymenoptera</taxon>
        <taxon>Apocrita</taxon>
        <taxon>Aculeata</taxon>
        <taxon>Vespoidea</taxon>
        <taxon>Vespidae</taxon>
        <taxon>Vespinae</taxon>
        <taxon>Vespula</taxon>
    </lineage>
</organism>
<keyword evidence="2" id="KW-1185">Reference proteome</keyword>
<proteinExistence type="predicted"/>
<comment type="caution">
    <text evidence="1">The sequence shown here is derived from an EMBL/GenBank/DDBJ whole genome shotgun (WGS) entry which is preliminary data.</text>
</comment>
<protein>
    <submittedName>
        <fullName evidence="1">Uncharacterized protein</fullName>
    </submittedName>
</protein>
<sequence length="106" mass="13079">MTQPIERSSGNRTLTACRDGDTHEFTFYLHIFLFLFCFNRFDSLLTQKYEMDNRQIENKKKYEQKETRREMMARKRLYLRQLFQKEFIEQEKLLRQIGYALIPTRP</sequence>
<evidence type="ECO:0000313" key="1">
    <source>
        <dbReference type="EMBL" id="KAL2736542.1"/>
    </source>
</evidence>
<gene>
    <name evidence="1" type="ORF">V1477_013051</name>
</gene>
<dbReference type="Proteomes" id="UP001607303">
    <property type="component" value="Unassembled WGS sequence"/>
</dbReference>
<dbReference type="EMBL" id="JAYRBN010000066">
    <property type="protein sequence ID" value="KAL2736542.1"/>
    <property type="molecule type" value="Genomic_DNA"/>
</dbReference>
<evidence type="ECO:0000313" key="2">
    <source>
        <dbReference type="Proteomes" id="UP001607303"/>
    </source>
</evidence>
<dbReference type="AlphaFoldDB" id="A0ABD2BUT6"/>
<name>A0ABD2BUT6_VESMC</name>
<reference evidence="1 2" key="1">
    <citation type="journal article" date="2024" name="Ann. Entomol. Soc. Am.">
        <title>Genomic analyses of the southern and eastern yellowjacket wasps (Hymenoptera: Vespidae) reveal evolutionary signatures of social life.</title>
        <authorList>
            <person name="Catto M.A."/>
            <person name="Caine P.B."/>
            <person name="Orr S.E."/>
            <person name="Hunt B.G."/>
            <person name="Goodisman M.A.D."/>
        </authorList>
    </citation>
    <scope>NUCLEOTIDE SEQUENCE [LARGE SCALE GENOMIC DNA]</scope>
    <source>
        <strain evidence="1">232</strain>
        <tissue evidence="1">Head and thorax</tissue>
    </source>
</reference>